<feature type="compositionally biased region" description="Basic residues" evidence="1">
    <location>
        <begin position="249"/>
        <end position="262"/>
    </location>
</feature>
<evidence type="ECO:0000313" key="2">
    <source>
        <dbReference type="EMBL" id="EPJ36029.1"/>
    </source>
</evidence>
<dbReference type="AntiFam" id="ANF00178">
    <property type="entry name" value="Shadow ORF (opposite dhbF)"/>
</dbReference>
<comment type="caution">
    <text evidence="2">The sequence shown here is derived from an EMBL/GenBank/DDBJ whole genome shotgun (WGS) entry which is preliminary data.</text>
</comment>
<dbReference type="Proteomes" id="UP000015001">
    <property type="component" value="Unassembled WGS sequence"/>
</dbReference>
<dbReference type="AlphaFoldDB" id="S4NCU1"/>
<evidence type="ECO:0000313" key="3">
    <source>
        <dbReference type="Proteomes" id="UP000015001"/>
    </source>
</evidence>
<proteinExistence type="predicted"/>
<organism evidence="2 3">
    <name type="scientific">Streptomyces afghaniensis 772</name>
    <dbReference type="NCBI Taxonomy" id="1283301"/>
    <lineage>
        <taxon>Bacteria</taxon>
        <taxon>Bacillati</taxon>
        <taxon>Actinomycetota</taxon>
        <taxon>Actinomycetes</taxon>
        <taxon>Kitasatosporales</taxon>
        <taxon>Streptomycetaceae</taxon>
        <taxon>Streptomyces</taxon>
    </lineage>
</organism>
<evidence type="ECO:0000256" key="1">
    <source>
        <dbReference type="SAM" id="MobiDB-lite"/>
    </source>
</evidence>
<keyword evidence="3" id="KW-1185">Reference proteome</keyword>
<reference evidence="2 3" key="1">
    <citation type="submission" date="2013-02" db="EMBL/GenBank/DDBJ databases">
        <title>Draft Genome Sequence of Streptomyces afghaniensis, Which Produces Compounds of the Julimycin B-Complex.</title>
        <authorList>
            <person name="Gruening B.A."/>
            <person name="Praeg A."/>
            <person name="Erxleben A."/>
            <person name="Guenther S."/>
            <person name="Fiedler H.-P."/>
            <person name="Goodfellow M."/>
            <person name="Mueller M."/>
        </authorList>
    </citation>
    <scope>NUCLEOTIDE SEQUENCE [LARGE SCALE GENOMIC DNA]</scope>
    <source>
        <strain evidence="2 3">772</strain>
    </source>
</reference>
<sequence>MDLEDAVRSGRLGHVTQEAGEVGLVFLLRHAQMRLGDHFAERQRWRKLVLPAVEYRAHFLQYDGECGVVLDHVVELKNGMQVLPFVRFGDVQAHQRRRTQVHHGGTGRQQPLHHGSARLRPEGDDGDLGVTQHDLDGLCDSFPEDGGAQDVVPVDHFLQRRTETVEPFPGVEAKHHRQYVDVVATAGGHEVVEQNAFLQRRQRVHVRDVGHAARNLGEDRLHLLRAQVDQGQHVGSDRHRVRRDEVGGHRHRGAPGRRRQTGHGRGGEQGPYVDRHAAFTETLHQGDAQQGVSAEGEEVVVDADGGVDAEDLAEEGAQELFAGVAWGAIRAGARGRVGCGEGFAVEFAVRGEGKCLQLDIGGGDHVVGQVRTEEEEVWYGVGFGDVVGDEAVVADQDRGLGDTGQVGEMGLDLTELNPLTTDLDLVVGTTQIPQLTIGSPSGDIAGAIHTRTRNTVRVGQESLGRQVGTLNITASQLHTGEIEITGSTRGDRPKTLIQHVDAGVPHRPADSDRRIARKTRRISDIDGSLSGAI</sequence>
<dbReference type="HOGENOM" id="CLU_510810_0_0_11"/>
<feature type="compositionally biased region" description="Basic and acidic residues" evidence="1">
    <location>
        <begin position="235"/>
        <end position="248"/>
    </location>
</feature>
<feature type="region of interest" description="Disordered" evidence="1">
    <location>
        <begin position="96"/>
        <end position="130"/>
    </location>
</feature>
<accession>S4NCU1</accession>
<name>S4NCU1_9ACTN</name>
<gene>
    <name evidence="2" type="ORF">STAFG_6890</name>
</gene>
<dbReference type="EMBL" id="AOPY01001586">
    <property type="protein sequence ID" value="EPJ36029.1"/>
    <property type="molecule type" value="Genomic_DNA"/>
</dbReference>
<feature type="region of interest" description="Disordered" evidence="1">
    <location>
        <begin position="230"/>
        <end position="270"/>
    </location>
</feature>
<protein>
    <submittedName>
        <fullName evidence="2">Putative Dimodular nonribosomal peptide synthase</fullName>
    </submittedName>
</protein>